<dbReference type="GO" id="GO:0031419">
    <property type="term" value="F:cobalamin binding"/>
    <property type="evidence" value="ECO:0007669"/>
    <property type="project" value="UniProtKB-KW"/>
</dbReference>
<dbReference type="GO" id="GO:0004748">
    <property type="term" value="F:ribonucleoside-diphosphate reductase activity, thioredoxin disulfide as acceptor"/>
    <property type="evidence" value="ECO:0007669"/>
    <property type="project" value="TreeGrafter"/>
</dbReference>
<dbReference type="InterPro" id="IPR050862">
    <property type="entry name" value="RdRp_reductase_class-2"/>
</dbReference>
<feature type="domain" description="B12-dependent ribonucleotide reductase insertion" evidence="5">
    <location>
        <begin position="26"/>
        <end position="86"/>
    </location>
</feature>
<dbReference type="Gene3D" id="3.20.70.20">
    <property type="match status" value="2"/>
</dbReference>
<keyword evidence="2" id="KW-0846">Cobalamin</keyword>
<gene>
    <name evidence="6" type="ORF">METZ01_LOCUS302527</name>
</gene>
<evidence type="ECO:0000256" key="3">
    <source>
        <dbReference type="ARBA" id="ARBA00023002"/>
    </source>
</evidence>
<dbReference type="Pfam" id="PF21995">
    <property type="entry name" value="RNR-II_ins_dom"/>
    <property type="match status" value="1"/>
</dbReference>
<dbReference type="EMBL" id="UINC01094437">
    <property type="protein sequence ID" value="SVC49673.1"/>
    <property type="molecule type" value="Genomic_DNA"/>
</dbReference>
<dbReference type="AlphaFoldDB" id="A0A382ML18"/>
<proteinExistence type="predicted"/>
<keyword evidence="3" id="KW-0560">Oxidoreductase</keyword>
<comment type="cofactor">
    <cofactor evidence="1">
        <name>adenosylcob(III)alamin</name>
        <dbReference type="ChEBI" id="CHEBI:18408"/>
    </cofactor>
</comment>
<organism evidence="6">
    <name type="scientific">marine metagenome</name>
    <dbReference type="NCBI Taxonomy" id="408172"/>
    <lineage>
        <taxon>unclassified sequences</taxon>
        <taxon>metagenomes</taxon>
        <taxon>ecological metagenomes</taxon>
    </lineage>
</organism>
<evidence type="ECO:0000256" key="1">
    <source>
        <dbReference type="ARBA" id="ARBA00001922"/>
    </source>
</evidence>
<dbReference type="Gene3D" id="3.30.1620.10">
    <property type="entry name" value="b-12 dependent (class ii) ribonucleotide reductase, Chain A, Domain 2"/>
    <property type="match status" value="1"/>
</dbReference>
<dbReference type="InterPro" id="IPR054158">
    <property type="entry name" value="RNR-II_ins_dom"/>
</dbReference>
<dbReference type="PANTHER" id="PTHR43371">
    <property type="entry name" value="VITAMIN B12-DEPENDENT RIBONUCLEOTIDE REDUCTASE"/>
    <property type="match status" value="1"/>
</dbReference>
<evidence type="ECO:0000256" key="2">
    <source>
        <dbReference type="ARBA" id="ARBA00022628"/>
    </source>
</evidence>
<evidence type="ECO:0000313" key="6">
    <source>
        <dbReference type="EMBL" id="SVC49673.1"/>
    </source>
</evidence>
<accession>A0A382ML18</accession>
<dbReference type="SUPFAM" id="SSF51998">
    <property type="entry name" value="PFL-like glycyl radical enzymes"/>
    <property type="match status" value="1"/>
</dbReference>
<protein>
    <recommendedName>
        <fullName evidence="5">B12-dependent ribonucleotide reductase insertion domain-containing protein</fullName>
    </recommendedName>
</protein>
<keyword evidence="4" id="KW-0170">Cobalt</keyword>
<evidence type="ECO:0000256" key="4">
    <source>
        <dbReference type="ARBA" id="ARBA00023285"/>
    </source>
</evidence>
<evidence type="ECO:0000259" key="5">
    <source>
        <dbReference type="Pfam" id="PF21995"/>
    </source>
</evidence>
<sequence>DVSKRYIEKIPKVKKLNGEKSKIIFEDSKEGWAIGTMEVCTAMWEGYDVEWDLSKLRPQGARLKTFGGRSSGPGPLDETLHFIKHIVEAHRERKLSSINAFDIITKIANSVVVGGVRRSSIITLSDLYDSGMRNAKQGQFWVTNSHRAMSNNSAIYDIKPNSIDFMKEWLALAESGTGERGIFNRYSINNLIPKRRRKRQDWTTNPCGEIILRPRGFCNLTEVVIRANDTLETLMEKIKVATMIGTIQSTMTDFSLLDDLHDDWKKNAEEERLLGVSMTGQMDNPDVLTPDNLQSLRDYSVGVNVEMAERLKINRSAAITTTKPSGTVSTLVNSASGFHPRFADYYIRRVRISATDPLYKMMKDQGVKFHPEVGQPLETAMT</sequence>
<feature type="non-terminal residue" evidence="6">
    <location>
        <position position="382"/>
    </location>
</feature>
<reference evidence="6" key="1">
    <citation type="submission" date="2018-05" db="EMBL/GenBank/DDBJ databases">
        <authorList>
            <person name="Lanie J.A."/>
            <person name="Ng W.-L."/>
            <person name="Kazmierczak K.M."/>
            <person name="Andrzejewski T.M."/>
            <person name="Davidsen T.M."/>
            <person name="Wayne K.J."/>
            <person name="Tettelin H."/>
            <person name="Glass J.I."/>
            <person name="Rusch D."/>
            <person name="Podicherti R."/>
            <person name="Tsui H.-C.T."/>
            <person name="Winkler M.E."/>
        </authorList>
    </citation>
    <scope>NUCLEOTIDE SEQUENCE</scope>
</reference>
<name>A0A382ML18_9ZZZZ</name>
<feature type="non-terminal residue" evidence="6">
    <location>
        <position position="1"/>
    </location>
</feature>
<dbReference type="PANTHER" id="PTHR43371:SF1">
    <property type="entry name" value="RIBONUCLEOSIDE-DIPHOSPHATE REDUCTASE"/>
    <property type="match status" value="1"/>
</dbReference>
<dbReference type="Gene3D" id="3.90.1390.10">
    <property type="entry name" value="b-12 dependent (class ii) ribonucleotide reductase, chain A, domain 3"/>
    <property type="match status" value="1"/>
</dbReference>